<organism evidence="4 5">
    <name type="scientific">Paenibacillus dendrobii</name>
    <dbReference type="NCBI Taxonomy" id="2691084"/>
    <lineage>
        <taxon>Bacteria</taxon>
        <taxon>Bacillati</taxon>
        <taxon>Bacillota</taxon>
        <taxon>Bacilli</taxon>
        <taxon>Bacillales</taxon>
        <taxon>Paenibacillaceae</taxon>
        <taxon>Paenibacillus</taxon>
    </lineage>
</organism>
<dbReference type="PANTHER" id="PTHR43479:SF21">
    <property type="entry name" value="TRANSCRIPTIONAL REGULATOR, TETR FAMILY"/>
    <property type="match status" value="1"/>
</dbReference>
<evidence type="ECO:0000256" key="2">
    <source>
        <dbReference type="PROSITE-ProRule" id="PRU00335"/>
    </source>
</evidence>
<gene>
    <name evidence="4" type="ORF">GRF59_08345</name>
</gene>
<accession>A0A7X3IGR2</accession>
<evidence type="ECO:0000313" key="4">
    <source>
        <dbReference type="EMBL" id="MWV43644.1"/>
    </source>
</evidence>
<dbReference type="SUPFAM" id="SSF48498">
    <property type="entry name" value="Tetracyclin repressor-like, C-terminal domain"/>
    <property type="match status" value="1"/>
</dbReference>
<name>A0A7X3IGR2_9BACL</name>
<evidence type="ECO:0000313" key="5">
    <source>
        <dbReference type="Proteomes" id="UP000460318"/>
    </source>
</evidence>
<proteinExistence type="predicted"/>
<protein>
    <submittedName>
        <fullName evidence="4">TetR family transcriptional regulator</fullName>
    </submittedName>
</protein>
<dbReference type="Gene3D" id="1.10.357.10">
    <property type="entry name" value="Tetracycline Repressor, domain 2"/>
    <property type="match status" value="1"/>
</dbReference>
<dbReference type="Gene3D" id="1.10.10.60">
    <property type="entry name" value="Homeodomain-like"/>
    <property type="match status" value="1"/>
</dbReference>
<dbReference type="PANTHER" id="PTHR43479">
    <property type="entry name" value="ACREF/ENVCD OPERON REPRESSOR-RELATED"/>
    <property type="match status" value="1"/>
</dbReference>
<evidence type="ECO:0000256" key="1">
    <source>
        <dbReference type="ARBA" id="ARBA00023125"/>
    </source>
</evidence>
<dbReference type="RefSeq" id="WP_160497125.1">
    <property type="nucleotide sequence ID" value="NZ_WUBI01000001.1"/>
</dbReference>
<comment type="caution">
    <text evidence="4">The sequence shown here is derived from an EMBL/GenBank/DDBJ whole genome shotgun (WGS) entry which is preliminary data.</text>
</comment>
<dbReference type="EMBL" id="WUBI01000001">
    <property type="protein sequence ID" value="MWV43644.1"/>
    <property type="molecule type" value="Genomic_DNA"/>
</dbReference>
<dbReference type="InterPro" id="IPR050624">
    <property type="entry name" value="HTH-type_Tx_Regulator"/>
</dbReference>
<dbReference type="GO" id="GO:0003677">
    <property type="term" value="F:DNA binding"/>
    <property type="evidence" value="ECO:0007669"/>
    <property type="project" value="UniProtKB-UniRule"/>
</dbReference>
<reference evidence="4 5" key="1">
    <citation type="submission" date="2019-12" db="EMBL/GenBank/DDBJ databases">
        <title>Paenibacillus sp. nov., an endophytic bacterium isolated from the stem of Dendrobium.</title>
        <authorList>
            <person name="Zhao R."/>
        </authorList>
    </citation>
    <scope>NUCLEOTIDE SEQUENCE [LARGE SCALE GENOMIC DNA]</scope>
    <source>
        <strain evidence="4 5">HJL G12</strain>
    </source>
</reference>
<dbReference type="InterPro" id="IPR009057">
    <property type="entry name" value="Homeodomain-like_sf"/>
</dbReference>
<dbReference type="PROSITE" id="PS50977">
    <property type="entry name" value="HTH_TETR_2"/>
    <property type="match status" value="1"/>
</dbReference>
<dbReference type="InterPro" id="IPR001647">
    <property type="entry name" value="HTH_TetR"/>
</dbReference>
<dbReference type="AlphaFoldDB" id="A0A7X3IGR2"/>
<feature type="domain" description="HTH tetR-type" evidence="3">
    <location>
        <begin position="9"/>
        <end position="69"/>
    </location>
</feature>
<keyword evidence="1 2" id="KW-0238">DNA-binding</keyword>
<dbReference type="SUPFAM" id="SSF46689">
    <property type="entry name" value="Homeodomain-like"/>
    <property type="match status" value="1"/>
</dbReference>
<feature type="DNA-binding region" description="H-T-H motif" evidence="2">
    <location>
        <begin position="32"/>
        <end position="51"/>
    </location>
</feature>
<evidence type="ECO:0000259" key="3">
    <source>
        <dbReference type="PROSITE" id="PS50977"/>
    </source>
</evidence>
<dbReference type="InterPro" id="IPR036271">
    <property type="entry name" value="Tet_transcr_reg_TetR-rel_C_sf"/>
</dbReference>
<sequence>MNGFERRAQQIKDKIKETTLRMLSAGSSKQIRVADIAKHAGVSQVTIYNYFGSKEALIREVFKNYMLATMQDFETFVRGEHSLKEKIEYIIFQKKQTSHSFHPSVIAELMQEDPEIQNFVKRNYEERSVPMVVELITKCKENGEISENVSIETVILYLNMLNDSSHRLLESTRYRDNQEKLIEEMVQVFFYGICGPEPQK</sequence>
<dbReference type="Pfam" id="PF00440">
    <property type="entry name" value="TetR_N"/>
    <property type="match status" value="1"/>
</dbReference>
<keyword evidence="5" id="KW-1185">Reference proteome</keyword>
<dbReference type="Proteomes" id="UP000460318">
    <property type="component" value="Unassembled WGS sequence"/>
</dbReference>